<accession>A0AB73IMX3</accession>
<organism evidence="1 2">
    <name type="scientific">Paraburkholderia caledonica</name>
    <dbReference type="NCBI Taxonomy" id="134536"/>
    <lineage>
        <taxon>Bacteria</taxon>
        <taxon>Pseudomonadati</taxon>
        <taxon>Pseudomonadota</taxon>
        <taxon>Betaproteobacteria</taxon>
        <taxon>Burkholderiales</taxon>
        <taxon>Burkholderiaceae</taxon>
        <taxon>Paraburkholderia</taxon>
    </lineage>
</organism>
<proteinExistence type="predicted"/>
<evidence type="ECO:0000313" key="2">
    <source>
        <dbReference type="Proteomes" id="UP001229486"/>
    </source>
</evidence>
<reference evidence="1" key="1">
    <citation type="submission" date="2023-07" db="EMBL/GenBank/DDBJ databases">
        <title>Sorghum-associated microbial communities from plants grown in Nebraska, USA.</title>
        <authorList>
            <person name="Schachtman D."/>
        </authorList>
    </citation>
    <scope>NUCLEOTIDE SEQUENCE</scope>
    <source>
        <strain evidence="1">DS1061</strain>
    </source>
</reference>
<dbReference type="Pfam" id="PF18180">
    <property type="entry name" value="LD_cluster3"/>
    <property type="match status" value="1"/>
</dbReference>
<gene>
    <name evidence="1" type="ORF">J2793_006814</name>
</gene>
<sequence length="195" mass="21684">MRELFLSASVPQPEGGRFFDDADPFLIQFAVRELVTAVLGRRKIIFGGHPAITPMIWAVCEDLGVSYAAGVVIYQSRFFTEWFPEENARFCNVEYIDGVPGDREASLLCMREAMLSRAALDAAVFIGGMQGVMDEHAMFERFHPNANMIAVSAPGGAARELAQQIPRVGQPGHPDIDFVRLFHERLNISSNEPRL</sequence>
<dbReference type="RefSeq" id="WP_392395969.1">
    <property type="nucleotide sequence ID" value="NZ_JAURTK010000018.1"/>
</dbReference>
<dbReference type="InterPro" id="IPR041197">
    <property type="entry name" value="LD_cluster3"/>
</dbReference>
<dbReference type="EMBL" id="JAURTK010000018">
    <property type="protein sequence ID" value="MDP9651339.1"/>
    <property type="molecule type" value="Genomic_DNA"/>
</dbReference>
<name>A0AB73IMX3_9BURK</name>
<comment type="caution">
    <text evidence="1">The sequence shown here is derived from an EMBL/GenBank/DDBJ whole genome shotgun (WGS) entry which is preliminary data.</text>
</comment>
<dbReference type="Proteomes" id="UP001229486">
    <property type="component" value="Unassembled WGS sequence"/>
</dbReference>
<protein>
    <submittedName>
        <fullName evidence="1">Uncharacterized protein</fullName>
    </submittedName>
</protein>
<dbReference type="AlphaFoldDB" id="A0AB73IMX3"/>
<evidence type="ECO:0000313" key="1">
    <source>
        <dbReference type="EMBL" id="MDP9651339.1"/>
    </source>
</evidence>